<dbReference type="AlphaFoldDB" id="A0A562M9L6"/>
<proteinExistence type="predicted"/>
<gene>
    <name evidence="1" type="ORF">IQ26_07670</name>
</gene>
<dbReference type="RefSeq" id="WP_145723530.1">
    <property type="nucleotide sequence ID" value="NZ_BSPF01000061.1"/>
</dbReference>
<reference evidence="1 2" key="1">
    <citation type="journal article" date="2015" name="Stand. Genomic Sci.">
        <title>Genomic Encyclopedia of Bacterial and Archaeal Type Strains, Phase III: the genomes of soil and plant-associated and newly described type strains.</title>
        <authorList>
            <person name="Whitman W.B."/>
            <person name="Woyke T."/>
            <person name="Klenk H.P."/>
            <person name="Zhou Y."/>
            <person name="Lilburn T.G."/>
            <person name="Beck B.J."/>
            <person name="De Vos P."/>
            <person name="Vandamme P."/>
            <person name="Eisen J.A."/>
            <person name="Garrity G."/>
            <person name="Hugenholtz P."/>
            <person name="Kyrpides N.C."/>
        </authorList>
    </citation>
    <scope>NUCLEOTIDE SEQUENCE [LARGE SCALE GENOMIC DNA]</scope>
    <source>
        <strain evidence="1 2">CGMCC 1.2546</strain>
    </source>
</reference>
<organism evidence="1 2">
    <name type="scientific">Mesorhizobium tianshanense</name>
    <dbReference type="NCBI Taxonomy" id="39844"/>
    <lineage>
        <taxon>Bacteria</taxon>
        <taxon>Pseudomonadati</taxon>
        <taxon>Pseudomonadota</taxon>
        <taxon>Alphaproteobacteria</taxon>
        <taxon>Hyphomicrobiales</taxon>
        <taxon>Phyllobacteriaceae</taxon>
        <taxon>Mesorhizobium</taxon>
    </lineage>
</organism>
<dbReference type="Proteomes" id="UP000317122">
    <property type="component" value="Unassembled WGS sequence"/>
</dbReference>
<name>A0A562M9L6_9HYPH</name>
<evidence type="ECO:0000313" key="2">
    <source>
        <dbReference type="Proteomes" id="UP000317122"/>
    </source>
</evidence>
<protein>
    <submittedName>
        <fullName evidence="1">Uncharacterized protein</fullName>
    </submittedName>
</protein>
<sequence length="263" mass="29791">MSFKVLACLVAHAPYQPDFLASDANEVSEYQLTDRIPGWDDWLNDNSINAYMATATTGRVRGQAWGVSNPFTNFRSVVGGQFRYEYVLNPADVLFPEERYRFSLDIETDGRFLHTPAVPRPADEREPPARTFSQMDILLSVFQLLPGGTSQAIAADLRQQDLFRMLDASQFLEETINTRQTVSQDFFPGGQNPIVFRIVRSVFAAATGEYSDIRIRGSEGRRNFRVRVSNPRVQRVLEPSDPCFAVLNPPFQIINQKFSEVGR</sequence>
<dbReference type="OrthoDB" id="9917234at2"/>
<keyword evidence="2" id="KW-1185">Reference proteome</keyword>
<evidence type="ECO:0000313" key="1">
    <source>
        <dbReference type="EMBL" id="TWI16627.1"/>
    </source>
</evidence>
<comment type="caution">
    <text evidence="1">The sequence shown here is derived from an EMBL/GenBank/DDBJ whole genome shotgun (WGS) entry which is preliminary data.</text>
</comment>
<accession>A0A562M9L6</accession>
<dbReference type="EMBL" id="VLKT01000122">
    <property type="protein sequence ID" value="TWI16627.1"/>
    <property type="molecule type" value="Genomic_DNA"/>
</dbReference>